<proteinExistence type="predicted"/>
<reference evidence="1 2" key="1">
    <citation type="submission" date="2023-08" db="EMBL/GenBank/DDBJ databases">
        <title>Pleionea litopenaei sp. nov., isolated from stomach of juvenile Litopenaeus vannamei.</title>
        <authorList>
            <person name="Rho A.M."/>
            <person name="Hwang C.Y."/>
        </authorList>
    </citation>
    <scope>NUCLEOTIDE SEQUENCE [LARGE SCALE GENOMIC DNA]</scope>
    <source>
        <strain evidence="1 2">HL-JVS1</strain>
    </source>
</reference>
<gene>
    <name evidence="1" type="ORF">Q9312_07490</name>
</gene>
<accession>A0AA51X8A3</accession>
<evidence type="ECO:0000313" key="1">
    <source>
        <dbReference type="EMBL" id="WMS88751.1"/>
    </source>
</evidence>
<dbReference type="EMBL" id="CP133548">
    <property type="protein sequence ID" value="WMS88751.1"/>
    <property type="molecule type" value="Genomic_DNA"/>
</dbReference>
<protein>
    <submittedName>
        <fullName evidence="1">GTP pyrophosphokinase</fullName>
    </submittedName>
</protein>
<evidence type="ECO:0000313" key="2">
    <source>
        <dbReference type="Proteomes" id="UP001239782"/>
    </source>
</evidence>
<dbReference type="Proteomes" id="UP001239782">
    <property type="component" value="Chromosome"/>
</dbReference>
<dbReference type="AlphaFoldDB" id="A0AA51X8A3"/>
<keyword evidence="2" id="KW-1185">Reference proteome</keyword>
<sequence>MLDLVENISREAHLGQYRKNGKPYIEHVIDVVSKLKDDDIAKAVAWLHDVLEDTDMKESDLLDAGVSKNIVDIVLLLTKKREQSYDDYINKVRKHEIARKVKIADIISNLNDNPGNKQILKFSKALIKLCGN</sequence>
<dbReference type="RefSeq" id="WP_309203972.1">
    <property type="nucleotide sequence ID" value="NZ_CP133548.1"/>
</dbReference>
<dbReference type="KEGG" id="plei:Q9312_07490"/>
<dbReference type="SUPFAM" id="SSF109604">
    <property type="entry name" value="HD-domain/PDEase-like"/>
    <property type="match status" value="1"/>
</dbReference>
<organism evidence="1 2">
    <name type="scientific">Pleionea litopenaei</name>
    <dbReference type="NCBI Taxonomy" id="3070815"/>
    <lineage>
        <taxon>Bacteria</taxon>
        <taxon>Pseudomonadati</taxon>
        <taxon>Pseudomonadota</taxon>
        <taxon>Gammaproteobacteria</taxon>
        <taxon>Oceanospirillales</taxon>
        <taxon>Pleioneaceae</taxon>
        <taxon>Pleionea</taxon>
    </lineage>
</organism>
<name>A0AA51X8A3_9GAMM</name>
<dbReference type="Gene3D" id="1.10.3210.10">
    <property type="entry name" value="Hypothetical protein af1432"/>
    <property type="match status" value="1"/>
</dbReference>